<proteinExistence type="predicted"/>
<dbReference type="InterPro" id="IPR003795">
    <property type="entry name" value="DUF192"/>
</dbReference>
<dbReference type="RefSeq" id="WP_349343153.1">
    <property type="nucleotide sequence ID" value="NZ_CP157802.1"/>
</dbReference>
<dbReference type="Gene3D" id="2.60.120.1140">
    <property type="entry name" value="Protein of unknown function DUF192"/>
    <property type="match status" value="1"/>
</dbReference>
<accession>A0AAU7MN29</accession>
<dbReference type="AlphaFoldDB" id="A0AAU7MN29"/>
<organism evidence="1">
    <name type="scientific">Marinobacter sp. MMG032</name>
    <dbReference type="NCBI Taxonomy" id="3158548"/>
    <lineage>
        <taxon>Bacteria</taxon>
        <taxon>Pseudomonadati</taxon>
        <taxon>Pseudomonadota</taxon>
        <taxon>Gammaproteobacteria</taxon>
        <taxon>Pseudomonadales</taxon>
        <taxon>Marinobacteraceae</taxon>
        <taxon>Marinobacter</taxon>
    </lineage>
</organism>
<dbReference type="Pfam" id="PF02643">
    <property type="entry name" value="DUF192"/>
    <property type="match status" value="1"/>
</dbReference>
<evidence type="ECO:0000313" key="1">
    <source>
        <dbReference type="EMBL" id="XBQ19735.1"/>
    </source>
</evidence>
<gene>
    <name evidence="1" type="ORF">ABNF92_00815</name>
</gene>
<sequence>MDLQNRVPVTLVTATPQRLRGLKVWVVLAVSSLIYGCSSGIAAPQEGLPVVDACFVSAAGTVPVKLEVANSSEQRRKGLMGRTSLAPDAGMLFEYSEPREASHGFWMYKTLIPLDIAYLNEDGVIGSIRQMVPCASASGAGCPTYPAGVSFIQAVEMNAGFFQEHGIRTGDGLFIGNGNCPTQ</sequence>
<protein>
    <submittedName>
        <fullName evidence="1">DUF192 domain-containing protein</fullName>
    </submittedName>
</protein>
<dbReference type="EMBL" id="CP157802">
    <property type="protein sequence ID" value="XBQ19735.1"/>
    <property type="molecule type" value="Genomic_DNA"/>
</dbReference>
<reference evidence="1" key="1">
    <citation type="submission" date="2024-05" db="EMBL/GenBank/DDBJ databases">
        <title>Draft Genome Sequences of Flagellimonas sp. MMG031 and Marinobacter sp. MMG032 Isolated from the dinoflagellate Symbiodinium pilosum.</title>
        <authorList>
            <person name="Shikuma N.J."/>
            <person name="Farrell M.V."/>
        </authorList>
    </citation>
    <scope>NUCLEOTIDE SEQUENCE</scope>
    <source>
        <strain evidence="1">MMG032</strain>
    </source>
</reference>
<dbReference type="PANTHER" id="PTHR37953:SF1">
    <property type="entry name" value="UPF0127 PROTEIN MJ1496"/>
    <property type="match status" value="1"/>
</dbReference>
<dbReference type="PANTHER" id="PTHR37953">
    <property type="entry name" value="UPF0127 PROTEIN MJ1496"/>
    <property type="match status" value="1"/>
</dbReference>
<name>A0AAU7MN29_9GAMM</name>
<dbReference type="InterPro" id="IPR038695">
    <property type="entry name" value="Saro_0823-like_sf"/>
</dbReference>
<dbReference type="KEGG" id="mamm:ABNF92_00815"/>